<dbReference type="Gene3D" id="2.40.50.100">
    <property type="match status" value="1"/>
</dbReference>
<dbReference type="Pfam" id="PF25917">
    <property type="entry name" value="BSH_RND"/>
    <property type="match status" value="1"/>
</dbReference>
<keyword evidence="3" id="KW-1133">Transmembrane helix</keyword>
<sequence>MEEKKTKTKLLIGAPLVLLALGYGINAYISSRAYESTDNAQLDGDLLPVRAGITGYIAAIRFSDNQEVKKGDTLLVFETAELKADTSRIAAELENARLNVAVSKGMAVASLQNAHAAMFESQSNTQNIASTKATYDKALTDFNRAKQLLAIKAITQTDYEHISTQVDISKAAYLKAKALEQSAASNSTSLKTRALTEEKQVSVAQNIILQKQAALDAARERLRHAYVIAPFDGIVTKRNVQTGQFINAGQALCAVINHREFWVTANFKETQLNRIRPGQKVSVSVDAYEGVQLTGIIDSYGGATGARFALVPPDNATGNFIKIAQRFPVRIKLDPQPIKEPLYPGLSVFVKVKVN</sequence>
<reference evidence="7 8" key="1">
    <citation type="submission" date="2018-08" db="EMBL/GenBank/DDBJ databases">
        <title>Chitinophaga sp. K20C18050901, a novel bacterium isolated from forest soil.</title>
        <authorList>
            <person name="Wang C."/>
        </authorList>
    </citation>
    <scope>NUCLEOTIDE SEQUENCE [LARGE SCALE GENOMIC DNA]</scope>
    <source>
        <strain evidence="7 8">K20C18050901</strain>
    </source>
</reference>
<dbReference type="AlphaFoldDB" id="A0A3E1NXQ5"/>
<accession>A0A3E1NXQ5</accession>
<dbReference type="GO" id="GO:0016020">
    <property type="term" value="C:membrane"/>
    <property type="evidence" value="ECO:0007669"/>
    <property type="project" value="UniProtKB-SubCell"/>
</dbReference>
<evidence type="ECO:0000259" key="6">
    <source>
        <dbReference type="Pfam" id="PF25963"/>
    </source>
</evidence>
<dbReference type="SUPFAM" id="SSF111369">
    <property type="entry name" value="HlyD-like secretion proteins"/>
    <property type="match status" value="2"/>
</dbReference>
<dbReference type="InterPro" id="IPR058625">
    <property type="entry name" value="MdtA-like_BSH"/>
</dbReference>
<feature type="domain" description="Multidrug resistance protein MdtA-like barrel-sandwich hybrid" evidence="5">
    <location>
        <begin position="49"/>
        <end position="256"/>
    </location>
</feature>
<dbReference type="EMBL" id="QTJV01000009">
    <property type="protein sequence ID" value="RFM32644.1"/>
    <property type="molecule type" value="Genomic_DNA"/>
</dbReference>
<feature type="domain" description="p-hydroxybenzoic acid efflux pump subunit AaeA-like beta-barrel" evidence="6">
    <location>
        <begin position="261"/>
        <end position="352"/>
    </location>
</feature>
<dbReference type="InterPro" id="IPR050739">
    <property type="entry name" value="MFP"/>
</dbReference>
<dbReference type="Gene3D" id="2.40.30.170">
    <property type="match status" value="1"/>
</dbReference>
<dbReference type="OrthoDB" id="9811754at2"/>
<organism evidence="7 8">
    <name type="scientific">Chitinophaga silvisoli</name>
    <dbReference type="NCBI Taxonomy" id="2291814"/>
    <lineage>
        <taxon>Bacteria</taxon>
        <taxon>Pseudomonadati</taxon>
        <taxon>Bacteroidota</taxon>
        <taxon>Chitinophagia</taxon>
        <taxon>Chitinophagales</taxon>
        <taxon>Chitinophagaceae</taxon>
        <taxon>Chitinophaga</taxon>
    </lineage>
</organism>
<evidence type="ECO:0000256" key="2">
    <source>
        <dbReference type="ARBA" id="ARBA00022692"/>
    </source>
</evidence>
<keyword evidence="8" id="KW-1185">Reference proteome</keyword>
<evidence type="ECO:0000313" key="8">
    <source>
        <dbReference type="Proteomes" id="UP000261174"/>
    </source>
</evidence>
<dbReference type="Pfam" id="PF25963">
    <property type="entry name" value="Beta-barrel_AAEA"/>
    <property type="match status" value="1"/>
</dbReference>
<keyword evidence="4" id="KW-0472">Membrane</keyword>
<keyword evidence="2" id="KW-0812">Transmembrane</keyword>
<dbReference type="Gene3D" id="1.10.287.470">
    <property type="entry name" value="Helix hairpin bin"/>
    <property type="match status" value="1"/>
</dbReference>
<comment type="subcellular location">
    <subcellularLocation>
        <location evidence="1">Membrane</location>
        <topology evidence="1">Single-pass membrane protein</topology>
    </subcellularLocation>
</comment>
<dbReference type="PANTHER" id="PTHR30386:SF26">
    <property type="entry name" value="TRANSPORT PROTEIN COMB"/>
    <property type="match status" value="1"/>
</dbReference>
<dbReference type="GO" id="GO:0055085">
    <property type="term" value="P:transmembrane transport"/>
    <property type="evidence" value="ECO:0007669"/>
    <property type="project" value="InterPro"/>
</dbReference>
<protein>
    <submittedName>
        <fullName evidence="7">HlyD family secretion protein</fullName>
    </submittedName>
</protein>
<dbReference type="RefSeq" id="WP_116855837.1">
    <property type="nucleotide sequence ID" value="NZ_QTJV01000009.1"/>
</dbReference>
<comment type="caution">
    <text evidence="7">The sequence shown here is derived from an EMBL/GenBank/DDBJ whole genome shotgun (WGS) entry which is preliminary data.</text>
</comment>
<dbReference type="PANTHER" id="PTHR30386">
    <property type="entry name" value="MEMBRANE FUSION SUBUNIT OF EMRAB-TOLC MULTIDRUG EFFLUX PUMP"/>
    <property type="match status" value="1"/>
</dbReference>
<evidence type="ECO:0000256" key="1">
    <source>
        <dbReference type="ARBA" id="ARBA00004167"/>
    </source>
</evidence>
<dbReference type="InterPro" id="IPR058634">
    <property type="entry name" value="AaeA-lik-b-barrel"/>
</dbReference>
<evidence type="ECO:0000256" key="4">
    <source>
        <dbReference type="ARBA" id="ARBA00023136"/>
    </source>
</evidence>
<evidence type="ECO:0000256" key="3">
    <source>
        <dbReference type="ARBA" id="ARBA00022989"/>
    </source>
</evidence>
<gene>
    <name evidence="7" type="ORF">DXN04_23505</name>
</gene>
<proteinExistence type="predicted"/>
<dbReference type="Proteomes" id="UP000261174">
    <property type="component" value="Unassembled WGS sequence"/>
</dbReference>
<evidence type="ECO:0000313" key="7">
    <source>
        <dbReference type="EMBL" id="RFM32644.1"/>
    </source>
</evidence>
<name>A0A3E1NXQ5_9BACT</name>
<evidence type="ECO:0000259" key="5">
    <source>
        <dbReference type="Pfam" id="PF25917"/>
    </source>
</evidence>
<dbReference type="PRINTS" id="PR01490">
    <property type="entry name" value="RTXTOXIND"/>
</dbReference>